<feature type="transmembrane region" description="Helical" evidence="6">
    <location>
        <begin position="44"/>
        <end position="65"/>
    </location>
</feature>
<keyword evidence="4 6" id="KW-1133">Transmembrane helix</keyword>
<feature type="transmembrane region" description="Helical" evidence="6">
    <location>
        <begin position="441"/>
        <end position="472"/>
    </location>
</feature>
<feature type="transmembrane region" description="Helical" evidence="6">
    <location>
        <begin position="243"/>
        <end position="264"/>
    </location>
</feature>
<comment type="similarity">
    <text evidence="2 6">Belongs to the CTL (choline transporter-like) family.</text>
</comment>
<feature type="transmembrane region" description="Helical" evidence="6">
    <location>
        <begin position="327"/>
        <end position="350"/>
    </location>
</feature>
<evidence type="ECO:0000313" key="9">
    <source>
        <dbReference type="Proteomes" id="UP000481153"/>
    </source>
</evidence>
<dbReference type="OrthoDB" id="44736at2759"/>
<keyword evidence="3 6" id="KW-0812">Transmembrane</keyword>
<comment type="caution">
    <text evidence="8">The sequence shown here is derived from an EMBL/GenBank/DDBJ whole genome shotgun (WGS) entry which is preliminary data.</text>
</comment>
<dbReference type="GO" id="GO:0022857">
    <property type="term" value="F:transmembrane transporter activity"/>
    <property type="evidence" value="ECO:0007669"/>
    <property type="project" value="UniProtKB-UniRule"/>
</dbReference>
<evidence type="ECO:0000256" key="5">
    <source>
        <dbReference type="ARBA" id="ARBA00023136"/>
    </source>
</evidence>
<proteinExistence type="inferred from homology"/>
<evidence type="ECO:0000256" key="2">
    <source>
        <dbReference type="ARBA" id="ARBA00007168"/>
    </source>
</evidence>
<dbReference type="InterPro" id="IPR007603">
    <property type="entry name" value="Choline_transptr-like"/>
</dbReference>
<feature type="compositionally biased region" description="Basic and acidic residues" evidence="7">
    <location>
        <begin position="507"/>
        <end position="522"/>
    </location>
</feature>
<feature type="transmembrane region" description="Helical" evidence="6">
    <location>
        <begin position="187"/>
        <end position="210"/>
    </location>
</feature>
<dbReference type="EMBL" id="VJMJ01000088">
    <property type="protein sequence ID" value="KAF0736646.1"/>
    <property type="molecule type" value="Genomic_DNA"/>
</dbReference>
<evidence type="ECO:0000256" key="3">
    <source>
        <dbReference type="ARBA" id="ARBA00022692"/>
    </source>
</evidence>
<sequence>MKQPVNERDTEVDSTRSSDNGAYIDGKEGSSRARLDVERQCNDIIFLVAFLAVFVMTLVFAAQYGPTLINETQVTGEKTTGFKKVLGYTAMFGGASIGISLGWIVIMMFLGEFVIWASIIAMILACVLAAIFMTKRLHDRDAKLYWWPAPIFGLLALLITLYAVCIRRRVKFAAAHLAVAGSALFRLPMTLVVALIMVVVQLAWAITWFLGTYGLYNHMGYITPNNYCSDVDNLKKCKLKVRYGPVIGMSFPMLIVFFWGATVIKNIVSVTVSGTVASWKVNANSPLITLSAWLRAMTYNLGSICLGSLVVAILEAIQTILSSIARLFSASGNCCVACIAGCLACCIGCIRSMVEMFNRFAYAYVGIHGYGFVKAGSRVSQLFNSKGWTGVVNDDLTQKVFWLGNLVVGGLTCFIAVVVVADQVEKKAFEFPGVKRPEYMVGFFAFLVGYIVNNLFMSLMGGAVSTIFVLWAEDPQGWQQTRPDHYARLHTAWLKIYPDEYNNGSGKPEDALSTKQDPVAKA</sequence>
<organism evidence="8 9">
    <name type="scientific">Aphanomyces euteiches</name>
    <dbReference type="NCBI Taxonomy" id="100861"/>
    <lineage>
        <taxon>Eukaryota</taxon>
        <taxon>Sar</taxon>
        <taxon>Stramenopiles</taxon>
        <taxon>Oomycota</taxon>
        <taxon>Saprolegniomycetes</taxon>
        <taxon>Saprolegniales</taxon>
        <taxon>Verrucalvaceae</taxon>
        <taxon>Aphanomyces</taxon>
    </lineage>
</organism>
<feature type="transmembrane region" description="Helical" evidence="6">
    <location>
        <begin position="299"/>
        <end position="321"/>
    </location>
</feature>
<gene>
    <name evidence="8" type="ORF">Ae201684_007096</name>
</gene>
<comment type="subcellular location">
    <subcellularLocation>
        <location evidence="6">Cell membrane</location>
        <topology evidence="6">Multi-pass membrane protein</topology>
    </subcellularLocation>
    <subcellularLocation>
        <location evidence="1">Membrane</location>
        <topology evidence="1">Multi-pass membrane protein</topology>
    </subcellularLocation>
</comment>
<feature type="region of interest" description="Disordered" evidence="7">
    <location>
        <begin position="1"/>
        <end position="25"/>
    </location>
</feature>
<accession>A0A6G0X9H1</accession>
<evidence type="ECO:0000256" key="7">
    <source>
        <dbReference type="SAM" id="MobiDB-lite"/>
    </source>
</evidence>
<feature type="transmembrane region" description="Helical" evidence="6">
    <location>
        <begin position="145"/>
        <end position="166"/>
    </location>
</feature>
<feature type="region of interest" description="Disordered" evidence="7">
    <location>
        <begin position="503"/>
        <end position="522"/>
    </location>
</feature>
<dbReference type="PANTHER" id="PTHR12385">
    <property type="entry name" value="CHOLINE TRANSPORTER-LIKE (SLC FAMILY 44)"/>
    <property type="match status" value="1"/>
</dbReference>
<evidence type="ECO:0000256" key="6">
    <source>
        <dbReference type="RuleBase" id="RU368066"/>
    </source>
</evidence>
<keyword evidence="9" id="KW-1185">Reference proteome</keyword>
<feature type="compositionally biased region" description="Basic and acidic residues" evidence="7">
    <location>
        <begin position="1"/>
        <end position="16"/>
    </location>
</feature>
<dbReference type="GO" id="GO:0005886">
    <property type="term" value="C:plasma membrane"/>
    <property type="evidence" value="ECO:0007669"/>
    <property type="project" value="UniProtKB-SubCell"/>
</dbReference>
<feature type="transmembrane region" description="Helical" evidence="6">
    <location>
        <begin position="113"/>
        <end position="133"/>
    </location>
</feature>
<dbReference type="VEuPathDB" id="FungiDB:AeMF1_016965"/>
<dbReference type="PANTHER" id="PTHR12385:SF4">
    <property type="entry name" value="PROTEIN PNS1"/>
    <property type="match status" value="1"/>
</dbReference>
<name>A0A6G0X9H1_9STRA</name>
<dbReference type="AlphaFoldDB" id="A0A6G0X9H1"/>
<feature type="transmembrane region" description="Helical" evidence="6">
    <location>
        <begin position="400"/>
        <end position="421"/>
    </location>
</feature>
<comment type="function">
    <text evidence="6">Choline transporter.</text>
</comment>
<keyword evidence="5 6" id="KW-0472">Membrane</keyword>
<evidence type="ECO:0000256" key="4">
    <source>
        <dbReference type="ARBA" id="ARBA00022989"/>
    </source>
</evidence>
<feature type="transmembrane region" description="Helical" evidence="6">
    <location>
        <begin position="85"/>
        <end position="106"/>
    </location>
</feature>
<dbReference type="Pfam" id="PF04515">
    <property type="entry name" value="Choline_transpo"/>
    <property type="match status" value="1"/>
</dbReference>
<protein>
    <recommendedName>
        <fullName evidence="6">Choline transporter-like protein</fullName>
    </recommendedName>
</protein>
<reference evidence="8 9" key="1">
    <citation type="submission" date="2019-07" db="EMBL/GenBank/DDBJ databases">
        <title>Genomics analysis of Aphanomyces spp. identifies a new class of oomycete effector associated with host adaptation.</title>
        <authorList>
            <person name="Gaulin E."/>
        </authorList>
    </citation>
    <scope>NUCLEOTIDE SEQUENCE [LARGE SCALE GENOMIC DNA]</scope>
    <source>
        <strain evidence="8 9">ATCC 201684</strain>
    </source>
</reference>
<evidence type="ECO:0000256" key="1">
    <source>
        <dbReference type="ARBA" id="ARBA00004141"/>
    </source>
</evidence>
<evidence type="ECO:0000313" key="8">
    <source>
        <dbReference type="EMBL" id="KAF0736646.1"/>
    </source>
</evidence>
<dbReference type="Proteomes" id="UP000481153">
    <property type="component" value="Unassembled WGS sequence"/>
</dbReference>